<accession>A0A833RD64</accession>
<dbReference type="InterPro" id="IPR006461">
    <property type="entry name" value="PLAC_motif_containing"/>
</dbReference>
<keyword evidence="1" id="KW-1133">Transmembrane helix</keyword>
<dbReference type="Pfam" id="PF04749">
    <property type="entry name" value="PLAC8"/>
    <property type="match status" value="1"/>
</dbReference>
<dbReference type="PANTHER" id="PTHR15907">
    <property type="entry name" value="DUF614 FAMILY PROTEIN-RELATED"/>
    <property type="match status" value="1"/>
</dbReference>
<feature type="transmembrane region" description="Helical" evidence="1">
    <location>
        <begin position="133"/>
        <end position="163"/>
    </location>
</feature>
<protein>
    <submittedName>
        <fullName evidence="2">Cell number regulator 5</fullName>
    </submittedName>
</protein>
<dbReference type="AlphaFoldDB" id="A0A833RD64"/>
<reference evidence="2" key="1">
    <citation type="submission" date="2020-01" db="EMBL/GenBank/DDBJ databases">
        <title>Genome sequence of Kobresia littledalei, the first chromosome-level genome in the family Cyperaceae.</title>
        <authorList>
            <person name="Qu G."/>
        </authorList>
    </citation>
    <scope>NUCLEOTIDE SEQUENCE</scope>
    <source>
        <strain evidence="2">C.B.Clarke</strain>
        <tissue evidence="2">Leaf</tissue>
    </source>
</reference>
<proteinExistence type="predicted"/>
<dbReference type="EMBL" id="SWLB01000011">
    <property type="protein sequence ID" value="KAF3332843.1"/>
    <property type="molecule type" value="Genomic_DNA"/>
</dbReference>
<organism evidence="2 3">
    <name type="scientific">Carex littledalei</name>
    <dbReference type="NCBI Taxonomy" id="544730"/>
    <lineage>
        <taxon>Eukaryota</taxon>
        <taxon>Viridiplantae</taxon>
        <taxon>Streptophyta</taxon>
        <taxon>Embryophyta</taxon>
        <taxon>Tracheophyta</taxon>
        <taxon>Spermatophyta</taxon>
        <taxon>Magnoliopsida</taxon>
        <taxon>Liliopsida</taxon>
        <taxon>Poales</taxon>
        <taxon>Cyperaceae</taxon>
        <taxon>Cyperoideae</taxon>
        <taxon>Cariceae</taxon>
        <taxon>Carex</taxon>
        <taxon>Carex subgen. Euthyceras</taxon>
    </lineage>
</organism>
<keyword evidence="1" id="KW-0472">Membrane</keyword>
<dbReference type="NCBIfam" id="TIGR01571">
    <property type="entry name" value="A_thal_Cys_rich"/>
    <property type="match status" value="1"/>
</dbReference>
<dbReference type="Proteomes" id="UP000623129">
    <property type="component" value="Unassembled WGS sequence"/>
</dbReference>
<dbReference type="OrthoDB" id="1045822at2759"/>
<evidence type="ECO:0000313" key="2">
    <source>
        <dbReference type="EMBL" id="KAF3332843.1"/>
    </source>
</evidence>
<keyword evidence="1" id="KW-0812">Transmembrane</keyword>
<sequence>MDPVSNCALRERERDDKANSELTGLIQQVKLSISFELQRDYKLEMEENSAYVPPKYVPIRGSDAEDLGSVDEGQQPSRTLIGDTNQWSSGICACFDDPRSCCLGTLCPCILYGKNAESLGSGTASGSCTTHCLLWGLLAGVSCILTGGILLVLMPGCTIACCASQNRRALREKYNLPELPCNDCCTHLCCHMCALCQESREIHHRLDNSGSSIPTVSPPEVQTMQ</sequence>
<evidence type="ECO:0000313" key="3">
    <source>
        <dbReference type="Proteomes" id="UP000623129"/>
    </source>
</evidence>
<name>A0A833RD64_9POAL</name>
<evidence type="ECO:0000256" key="1">
    <source>
        <dbReference type="SAM" id="Phobius"/>
    </source>
</evidence>
<keyword evidence="3" id="KW-1185">Reference proteome</keyword>
<comment type="caution">
    <text evidence="2">The sequence shown here is derived from an EMBL/GenBank/DDBJ whole genome shotgun (WGS) entry which is preliminary data.</text>
</comment>
<gene>
    <name evidence="2" type="ORF">FCM35_KLT02420</name>
</gene>